<dbReference type="RefSeq" id="WP_345467435.1">
    <property type="nucleotide sequence ID" value="NZ_BAABLK010000025.1"/>
</dbReference>
<dbReference type="EMBL" id="BAABLK010000025">
    <property type="protein sequence ID" value="GAA5227003.1"/>
    <property type="molecule type" value="Genomic_DNA"/>
</dbReference>
<evidence type="ECO:0000313" key="4">
    <source>
        <dbReference type="EMBL" id="GAA5227003.1"/>
    </source>
</evidence>
<evidence type="ECO:0000256" key="1">
    <source>
        <dbReference type="PROSITE-ProRule" id="PRU10069"/>
    </source>
</evidence>
<protein>
    <recommendedName>
        <fullName evidence="1">Cellulase</fullName>
        <ecNumber evidence="1">3.2.1.4</ecNumber>
    </recommendedName>
</protein>
<proteinExistence type="predicted"/>
<organism evidence="4 5">
    <name type="scientific">Paeniglutamicibacter antarcticus</name>
    <dbReference type="NCBI Taxonomy" id="494023"/>
    <lineage>
        <taxon>Bacteria</taxon>
        <taxon>Bacillati</taxon>
        <taxon>Actinomycetota</taxon>
        <taxon>Actinomycetes</taxon>
        <taxon>Micrococcales</taxon>
        <taxon>Micrococcaceae</taxon>
        <taxon>Paeniglutamicibacter</taxon>
    </lineage>
</organism>
<reference evidence="5" key="1">
    <citation type="journal article" date="2019" name="Int. J. Syst. Evol. Microbiol.">
        <title>The Global Catalogue of Microorganisms (GCM) 10K type strain sequencing project: providing services to taxonomists for standard genome sequencing and annotation.</title>
        <authorList>
            <consortium name="The Broad Institute Genomics Platform"/>
            <consortium name="The Broad Institute Genome Sequencing Center for Infectious Disease"/>
            <person name="Wu L."/>
            <person name="Ma J."/>
        </authorList>
    </citation>
    <scope>NUCLEOTIDE SEQUENCE [LARGE SCALE GENOMIC DNA]</scope>
    <source>
        <strain evidence="5">JCM 18952</strain>
    </source>
</reference>
<feature type="domain" description="Glycosyl hydrolases family 45 active site" evidence="3">
    <location>
        <begin position="83"/>
        <end position="94"/>
    </location>
</feature>
<dbReference type="PROSITE" id="PS01140">
    <property type="entry name" value="GLYCOSYL_HYDROL_F45"/>
    <property type="match status" value="1"/>
</dbReference>
<accession>A0ABP9TMB2</accession>
<sequence length="118" mass="12853">MFLNPRTLVDEEAQRVKAEAVRADKAEARVVELETEIHSLREDDAAQRATVQETVDASRAETGRAREEVAELRGRLAVLTEQATRYWDAALPQAPAVPSTTSSGDALPETPEDPTPAS</sequence>
<gene>
    <name evidence="4" type="ORF">GCM10025778_15360</name>
</gene>
<dbReference type="EC" id="3.2.1.4" evidence="1"/>
<keyword evidence="5" id="KW-1185">Reference proteome</keyword>
<feature type="region of interest" description="Disordered" evidence="2">
    <location>
        <begin position="44"/>
        <end position="63"/>
    </location>
</feature>
<feature type="active site" description="Nucleophile" evidence="1">
    <location>
        <position position="88"/>
    </location>
</feature>
<evidence type="ECO:0000259" key="3">
    <source>
        <dbReference type="PROSITE" id="PS01140"/>
    </source>
</evidence>
<comment type="catalytic activity">
    <reaction evidence="1">
        <text>Endohydrolysis of (1-&gt;4)-beta-D-glucosidic linkages in cellulose, lichenin and cereal beta-D-glucans.</text>
        <dbReference type="EC" id="3.2.1.4"/>
    </reaction>
</comment>
<feature type="region of interest" description="Disordered" evidence="2">
    <location>
        <begin position="90"/>
        <end position="118"/>
    </location>
</feature>
<evidence type="ECO:0000256" key="2">
    <source>
        <dbReference type="SAM" id="MobiDB-lite"/>
    </source>
</evidence>
<dbReference type="Proteomes" id="UP001501257">
    <property type="component" value="Unassembled WGS sequence"/>
</dbReference>
<name>A0ABP9TMB2_9MICC</name>
<comment type="caution">
    <text evidence="4">The sequence shown here is derived from an EMBL/GenBank/DDBJ whole genome shotgun (WGS) entry which is preliminary data.</text>
</comment>
<evidence type="ECO:0000313" key="5">
    <source>
        <dbReference type="Proteomes" id="UP001501257"/>
    </source>
</evidence>
<dbReference type="InterPro" id="IPR000334">
    <property type="entry name" value="Glyco_hydro_45"/>
</dbReference>